<accession>A0A2P6PB58</accession>
<dbReference type="Proteomes" id="UP000238479">
    <property type="component" value="Chromosome 7"/>
</dbReference>
<feature type="region of interest" description="Disordered" evidence="1">
    <location>
        <begin position="47"/>
        <end position="80"/>
    </location>
</feature>
<protein>
    <submittedName>
        <fullName evidence="2">Uncharacterized protein</fullName>
    </submittedName>
</protein>
<comment type="caution">
    <text evidence="2">The sequence shown here is derived from an EMBL/GenBank/DDBJ whole genome shotgun (WGS) entry which is preliminary data.</text>
</comment>
<proteinExistence type="predicted"/>
<keyword evidence="3" id="KW-1185">Reference proteome</keyword>
<dbReference type="Gramene" id="PRQ19160">
    <property type="protein sequence ID" value="PRQ19160"/>
    <property type="gene ID" value="RchiOBHm_Chr7g0214101"/>
</dbReference>
<sequence length="80" mass="9532">MNLKQEDMKNQKTYMEIRSLSIGEEKLESFHGRVLSLRFKLKKKKKKLSLTKEKDRERERDGLCSSKGIYSQKNKLRANK</sequence>
<evidence type="ECO:0000313" key="2">
    <source>
        <dbReference type="EMBL" id="PRQ19160.1"/>
    </source>
</evidence>
<dbReference type="AlphaFoldDB" id="A0A2P6PB58"/>
<organism evidence="2 3">
    <name type="scientific">Rosa chinensis</name>
    <name type="common">China rose</name>
    <dbReference type="NCBI Taxonomy" id="74649"/>
    <lineage>
        <taxon>Eukaryota</taxon>
        <taxon>Viridiplantae</taxon>
        <taxon>Streptophyta</taxon>
        <taxon>Embryophyta</taxon>
        <taxon>Tracheophyta</taxon>
        <taxon>Spermatophyta</taxon>
        <taxon>Magnoliopsida</taxon>
        <taxon>eudicotyledons</taxon>
        <taxon>Gunneridae</taxon>
        <taxon>Pentapetalae</taxon>
        <taxon>rosids</taxon>
        <taxon>fabids</taxon>
        <taxon>Rosales</taxon>
        <taxon>Rosaceae</taxon>
        <taxon>Rosoideae</taxon>
        <taxon>Rosoideae incertae sedis</taxon>
        <taxon>Rosa</taxon>
    </lineage>
</organism>
<name>A0A2P6PB58_ROSCH</name>
<dbReference type="EMBL" id="PDCK01000045">
    <property type="protein sequence ID" value="PRQ19160.1"/>
    <property type="molecule type" value="Genomic_DNA"/>
</dbReference>
<evidence type="ECO:0000256" key="1">
    <source>
        <dbReference type="SAM" id="MobiDB-lite"/>
    </source>
</evidence>
<gene>
    <name evidence="2" type="ORF">RchiOBHm_Chr7g0214101</name>
</gene>
<feature type="compositionally biased region" description="Basic and acidic residues" evidence="1">
    <location>
        <begin position="50"/>
        <end position="62"/>
    </location>
</feature>
<evidence type="ECO:0000313" key="3">
    <source>
        <dbReference type="Proteomes" id="UP000238479"/>
    </source>
</evidence>
<reference evidence="2 3" key="1">
    <citation type="journal article" date="2018" name="Nat. Genet.">
        <title>The Rosa genome provides new insights in the design of modern roses.</title>
        <authorList>
            <person name="Bendahmane M."/>
        </authorList>
    </citation>
    <scope>NUCLEOTIDE SEQUENCE [LARGE SCALE GENOMIC DNA]</scope>
    <source>
        <strain evidence="3">cv. Old Blush</strain>
    </source>
</reference>